<dbReference type="AlphaFoldDB" id="B2JBX2"/>
<keyword evidence="1" id="KW-1133">Transmembrane helix</keyword>
<feature type="transmembrane region" description="Helical" evidence="1">
    <location>
        <begin position="7"/>
        <end position="24"/>
    </location>
</feature>
<keyword evidence="1" id="KW-0472">Membrane</keyword>
<dbReference type="EMBL" id="CP001041">
    <property type="protein sequence ID" value="ACC85426.1"/>
    <property type="molecule type" value="Genomic_DNA"/>
</dbReference>
<dbReference type="EnsemblBacteria" id="ACC85426">
    <property type="protein sequence ID" value="ACC85426"/>
    <property type="gene ID" value="Npun_DR006"/>
</dbReference>
<feature type="transmembrane region" description="Helical" evidence="1">
    <location>
        <begin position="70"/>
        <end position="89"/>
    </location>
</feature>
<feature type="transmembrane region" description="Helical" evidence="1">
    <location>
        <begin position="101"/>
        <end position="134"/>
    </location>
</feature>
<protein>
    <submittedName>
        <fullName evidence="2">Uncharacterized protein</fullName>
    </submittedName>
</protein>
<dbReference type="OrthoDB" id="10005856at2"/>
<keyword evidence="2" id="KW-0614">Plasmid</keyword>
<dbReference type="Proteomes" id="UP000001191">
    <property type="component" value="Plasmid pNPUN04"/>
</dbReference>
<keyword evidence="3" id="KW-1185">Reference proteome</keyword>
<dbReference type="RefSeq" id="WP_012413357.1">
    <property type="nucleotide sequence ID" value="NC_010633.1"/>
</dbReference>
<feature type="transmembrane region" description="Helical" evidence="1">
    <location>
        <begin position="44"/>
        <end position="63"/>
    </location>
</feature>
<reference evidence="3" key="1">
    <citation type="submission" date="2008-04" db="EMBL/GenBank/DDBJ databases">
        <title>Complete sequence of plasmid 4 of Nostoc punctiforme ATCC 29133.</title>
        <authorList>
            <consortium name="US DOE Joint Genome Institute"/>
            <person name="Copeland A."/>
            <person name="Lucas S."/>
            <person name="Lapidus A."/>
            <person name="Glavina del Rio T."/>
            <person name="Dalin E."/>
            <person name="Tice H."/>
            <person name="Pitluck S."/>
            <person name="Chain P."/>
            <person name="Malfatti S."/>
            <person name="Shin M."/>
            <person name="Vergez L."/>
            <person name="Schmutz J."/>
            <person name="Larimer F."/>
            <person name="Land M."/>
            <person name="Hauser L."/>
            <person name="Kyrpides N."/>
            <person name="Kim E."/>
            <person name="Meeks J.C."/>
            <person name="Elhai J."/>
            <person name="Campbell E.L."/>
            <person name="Thiel T."/>
            <person name="Longmire J."/>
            <person name="Potts M."/>
            <person name="Atlas R."/>
        </authorList>
    </citation>
    <scope>NUCLEOTIDE SEQUENCE [LARGE SCALE GENOMIC DNA]</scope>
    <source>
        <strain evidence="3">ATCC 29133 / PCC 73102</strain>
        <plasmid evidence="3">Plasmid pNPUN04</plasmid>
    </source>
</reference>
<proteinExistence type="predicted"/>
<dbReference type="KEGG" id="npu:Npun_DR006"/>
<feature type="transmembrane region" description="Helical" evidence="1">
    <location>
        <begin position="146"/>
        <end position="168"/>
    </location>
</feature>
<gene>
    <name evidence="2" type="ordered locus">Npun_DR006</name>
</gene>
<dbReference type="HOGENOM" id="CLU_1561327_0_0_3"/>
<keyword evidence="1" id="KW-0812">Transmembrane</keyword>
<evidence type="ECO:0000313" key="2">
    <source>
        <dbReference type="EMBL" id="ACC85426.1"/>
    </source>
</evidence>
<accession>B2JBX2</accession>
<sequence>MKIDLDWLNRIGIILNFFAGFMLAPDLIGKDKILRFENWLEPKLKIIVSFLKNFIFFSFASAFELQIYKPLRIFLFILISLSLLFVFYIVPKVSIIGYMGIFGTIISILLFIVISMLMLIIFTVFLIIILFGMNRLQDQLEKDDTFLSWLTFWGIVFFIIGNLLQFIASFS</sequence>
<geneLocation type="plasmid" evidence="2 3">
    <name>pNPUN04</name>
</geneLocation>
<evidence type="ECO:0000313" key="3">
    <source>
        <dbReference type="Proteomes" id="UP000001191"/>
    </source>
</evidence>
<evidence type="ECO:0000256" key="1">
    <source>
        <dbReference type="SAM" id="Phobius"/>
    </source>
</evidence>
<name>B2JBX2_NOSP7</name>
<organism evidence="2 3">
    <name type="scientific">Nostoc punctiforme (strain ATCC 29133 / PCC 73102)</name>
    <dbReference type="NCBI Taxonomy" id="63737"/>
    <lineage>
        <taxon>Bacteria</taxon>
        <taxon>Bacillati</taxon>
        <taxon>Cyanobacteriota</taxon>
        <taxon>Cyanophyceae</taxon>
        <taxon>Nostocales</taxon>
        <taxon>Nostocaceae</taxon>
        <taxon>Nostoc</taxon>
    </lineage>
</organism>